<evidence type="ECO:0000256" key="3">
    <source>
        <dbReference type="ARBA" id="ARBA00022448"/>
    </source>
</evidence>
<evidence type="ECO:0000256" key="6">
    <source>
        <dbReference type="ARBA" id="ARBA00022989"/>
    </source>
</evidence>
<dbReference type="GO" id="GO:0005886">
    <property type="term" value="C:plasma membrane"/>
    <property type="evidence" value="ECO:0007669"/>
    <property type="project" value="UniProtKB-SubCell"/>
</dbReference>
<keyword evidence="5 8" id="KW-0812">Transmembrane</keyword>
<proteinExistence type="inferred from homology"/>
<dbReference type="SUPFAM" id="SSF81345">
    <property type="entry name" value="ABC transporter involved in vitamin B12 uptake, BtuC"/>
    <property type="match status" value="1"/>
</dbReference>
<dbReference type="InterPro" id="IPR000522">
    <property type="entry name" value="ABC_transptr_permease_BtuC"/>
</dbReference>
<name>A0A401Z0F4_9ACTN</name>
<evidence type="ECO:0000256" key="1">
    <source>
        <dbReference type="ARBA" id="ARBA00004651"/>
    </source>
</evidence>
<dbReference type="Proteomes" id="UP000286931">
    <property type="component" value="Unassembled WGS sequence"/>
</dbReference>
<evidence type="ECO:0000256" key="2">
    <source>
        <dbReference type="ARBA" id="ARBA00007935"/>
    </source>
</evidence>
<dbReference type="GO" id="GO:0022857">
    <property type="term" value="F:transmembrane transporter activity"/>
    <property type="evidence" value="ECO:0007669"/>
    <property type="project" value="InterPro"/>
</dbReference>
<dbReference type="PANTHER" id="PTHR30472:SF1">
    <property type="entry name" value="FE(3+) DICITRATE TRANSPORT SYSTEM PERMEASE PROTEIN FECC-RELATED"/>
    <property type="match status" value="1"/>
</dbReference>
<comment type="similarity">
    <text evidence="2">Belongs to the binding-protein-dependent transport system permease family. FecCD subfamily.</text>
</comment>
<dbReference type="Pfam" id="PF01032">
    <property type="entry name" value="FecCD"/>
    <property type="match status" value="1"/>
</dbReference>
<dbReference type="GO" id="GO:0033214">
    <property type="term" value="P:siderophore-iron import into cell"/>
    <property type="evidence" value="ECO:0007669"/>
    <property type="project" value="TreeGrafter"/>
</dbReference>
<dbReference type="PANTHER" id="PTHR30472">
    <property type="entry name" value="FERRIC ENTEROBACTIN TRANSPORT SYSTEM PERMEASE PROTEIN"/>
    <property type="match status" value="1"/>
</dbReference>
<dbReference type="Gene3D" id="1.10.3470.10">
    <property type="entry name" value="ABC transporter involved in vitamin B12 uptake, BtuC"/>
    <property type="match status" value="1"/>
</dbReference>
<sequence>MVRAFTGPDARWLVPCSGLAGATLTIGADVIGRVVARPGELEVGVVTAILGAPFLIALVKRGKLKEHAR</sequence>
<gene>
    <name evidence="9" type="ORF">EHYA_08115</name>
</gene>
<accession>A0A401Z0F4</accession>
<organism evidence="9 10">
    <name type="scientific">Embleya hyalina</name>
    <dbReference type="NCBI Taxonomy" id="516124"/>
    <lineage>
        <taxon>Bacteria</taxon>
        <taxon>Bacillati</taxon>
        <taxon>Actinomycetota</taxon>
        <taxon>Actinomycetes</taxon>
        <taxon>Kitasatosporales</taxon>
        <taxon>Streptomycetaceae</taxon>
        <taxon>Embleya</taxon>
    </lineage>
</organism>
<feature type="transmembrane region" description="Helical" evidence="8">
    <location>
        <begin position="12"/>
        <end position="35"/>
    </location>
</feature>
<dbReference type="EMBL" id="BIFH01000039">
    <property type="protein sequence ID" value="GCE00390.1"/>
    <property type="molecule type" value="Genomic_DNA"/>
</dbReference>
<evidence type="ECO:0000256" key="7">
    <source>
        <dbReference type="ARBA" id="ARBA00023136"/>
    </source>
</evidence>
<keyword evidence="4" id="KW-1003">Cell membrane</keyword>
<reference evidence="9 10" key="1">
    <citation type="submission" date="2018-12" db="EMBL/GenBank/DDBJ databases">
        <title>Draft genome sequence of Embleya hyalina NBRC 13850T.</title>
        <authorList>
            <person name="Komaki H."/>
            <person name="Hosoyama A."/>
            <person name="Kimura A."/>
            <person name="Ichikawa N."/>
            <person name="Tamura T."/>
        </authorList>
    </citation>
    <scope>NUCLEOTIDE SEQUENCE [LARGE SCALE GENOMIC DNA]</scope>
    <source>
        <strain evidence="9 10">NBRC 13850</strain>
    </source>
</reference>
<evidence type="ECO:0000313" key="10">
    <source>
        <dbReference type="Proteomes" id="UP000286931"/>
    </source>
</evidence>
<keyword evidence="3" id="KW-0813">Transport</keyword>
<evidence type="ECO:0000256" key="8">
    <source>
        <dbReference type="SAM" id="Phobius"/>
    </source>
</evidence>
<comment type="subcellular location">
    <subcellularLocation>
        <location evidence="1">Cell membrane</location>
        <topology evidence="1">Multi-pass membrane protein</topology>
    </subcellularLocation>
</comment>
<keyword evidence="6 8" id="KW-1133">Transmembrane helix</keyword>
<protein>
    <submittedName>
        <fullName evidence="9">Iron ABC transporter permease</fullName>
    </submittedName>
</protein>
<evidence type="ECO:0000256" key="4">
    <source>
        <dbReference type="ARBA" id="ARBA00022475"/>
    </source>
</evidence>
<keyword evidence="7 8" id="KW-0472">Membrane</keyword>
<dbReference type="InterPro" id="IPR037294">
    <property type="entry name" value="ABC_BtuC-like"/>
</dbReference>
<evidence type="ECO:0000256" key="5">
    <source>
        <dbReference type="ARBA" id="ARBA00022692"/>
    </source>
</evidence>
<dbReference type="AlphaFoldDB" id="A0A401Z0F4"/>
<feature type="transmembrane region" description="Helical" evidence="8">
    <location>
        <begin position="41"/>
        <end position="59"/>
    </location>
</feature>
<evidence type="ECO:0000313" key="9">
    <source>
        <dbReference type="EMBL" id="GCE00390.1"/>
    </source>
</evidence>
<comment type="caution">
    <text evidence="9">The sequence shown here is derived from an EMBL/GenBank/DDBJ whole genome shotgun (WGS) entry which is preliminary data.</text>
</comment>
<keyword evidence="10" id="KW-1185">Reference proteome</keyword>